<reference evidence="1 2" key="1">
    <citation type="journal article" date="2018" name="Sci. Rep.">
        <title>Genomic signatures of local adaptation to the degree of environmental predictability in rotifers.</title>
        <authorList>
            <person name="Franch-Gras L."/>
            <person name="Hahn C."/>
            <person name="Garcia-Roger E.M."/>
            <person name="Carmona M.J."/>
            <person name="Serra M."/>
            <person name="Gomez A."/>
        </authorList>
    </citation>
    <scope>NUCLEOTIDE SEQUENCE [LARGE SCALE GENOMIC DNA]</scope>
    <source>
        <strain evidence="1">HYR1</strain>
    </source>
</reference>
<sequence>MIYFSLSMISLFSNLKRRNINTIVSSLNNNEEAYLLNYLELTSLFYSQIFKNGTDSINVFKNLPDLIFIHIGINKQLGYIYKSIGYIFDNFGSDDNVLRQNEINYQIII</sequence>
<evidence type="ECO:0000313" key="1">
    <source>
        <dbReference type="EMBL" id="RNA42836.1"/>
    </source>
</evidence>
<accession>A0A3M7T485</accession>
<proteinExistence type="predicted"/>
<dbReference type="AlphaFoldDB" id="A0A3M7T485"/>
<protein>
    <submittedName>
        <fullName evidence="1">Uncharacterized protein</fullName>
    </submittedName>
</protein>
<name>A0A3M7T485_BRAPC</name>
<evidence type="ECO:0000313" key="2">
    <source>
        <dbReference type="Proteomes" id="UP000276133"/>
    </source>
</evidence>
<gene>
    <name evidence="1" type="ORF">BpHYR1_015006</name>
</gene>
<dbReference type="Proteomes" id="UP000276133">
    <property type="component" value="Unassembled WGS sequence"/>
</dbReference>
<organism evidence="1 2">
    <name type="scientific">Brachionus plicatilis</name>
    <name type="common">Marine rotifer</name>
    <name type="synonym">Brachionus muelleri</name>
    <dbReference type="NCBI Taxonomy" id="10195"/>
    <lineage>
        <taxon>Eukaryota</taxon>
        <taxon>Metazoa</taxon>
        <taxon>Spiralia</taxon>
        <taxon>Gnathifera</taxon>
        <taxon>Rotifera</taxon>
        <taxon>Eurotatoria</taxon>
        <taxon>Monogononta</taxon>
        <taxon>Pseudotrocha</taxon>
        <taxon>Ploima</taxon>
        <taxon>Brachionidae</taxon>
        <taxon>Brachionus</taxon>
    </lineage>
</organism>
<keyword evidence="2" id="KW-1185">Reference proteome</keyword>
<comment type="caution">
    <text evidence="1">The sequence shown here is derived from an EMBL/GenBank/DDBJ whole genome shotgun (WGS) entry which is preliminary data.</text>
</comment>
<dbReference type="EMBL" id="REGN01000313">
    <property type="protein sequence ID" value="RNA42836.1"/>
    <property type="molecule type" value="Genomic_DNA"/>
</dbReference>